<proteinExistence type="predicted"/>
<evidence type="ECO:0000313" key="4">
    <source>
        <dbReference type="Proteomes" id="UP001319883"/>
    </source>
</evidence>
<keyword evidence="4" id="KW-1185">Reference proteome</keyword>
<protein>
    <submittedName>
        <fullName evidence="3">Helix-turn-helix domain-containing protein</fullName>
    </submittedName>
</protein>
<dbReference type="InterPro" id="IPR009057">
    <property type="entry name" value="Homeodomain-like_sf"/>
</dbReference>
<dbReference type="SUPFAM" id="SSF46689">
    <property type="entry name" value="Homeodomain-like"/>
    <property type="match status" value="1"/>
</dbReference>
<feature type="domain" description="Insertion element IS150 protein InsJ-like helix-turn-helix" evidence="2">
    <location>
        <begin position="2"/>
        <end position="47"/>
    </location>
</feature>
<dbReference type="Proteomes" id="UP001319883">
    <property type="component" value="Unassembled WGS sequence"/>
</dbReference>
<accession>A0ABS7X308</accession>
<reference evidence="3 4" key="1">
    <citation type="submission" date="2021-05" db="EMBL/GenBank/DDBJ databases">
        <title>Petroleum and Energy Research Collection (APPE): ex situ preservation of microbial diversity associated with the oil industry and exploitation of its biotechnological potential.</title>
        <authorList>
            <person name="Paixao C.T.M."/>
            <person name="Gomes M.B."/>
            <person name="Oliveira V.M."/>
        </authorList>
    </citation>
    <scope>NUCLEOTIDE SEQUENCE [LARGE SCALE GENOMIC DNA]</scope>
    <source>
        <strain evidence="3 4">LIT2</strain>
    </source>
</reference>
<sequence length="268" mass="29094">MQAVRLRLDGMTVAETAQRTGLSPPTVSAAWKAFREGGWEAVPVRPRGRPAGQGATLGDAQRRQLAQRLAEWPPGDQPGWSARTLAQSLGDNDDAEVDASPGDVSPGVASPGVASPGVASPRAVEHWLTRQDLKPAPLDLAGLERRRSKAGRWYRQQVLPAIANHNPGGGHVWQAGARVCAATRDHPRRYQLFAHGKRDTLYTRCFTAPPRAEDYLQLFTRLRATGCNVVIFRGADLAASPEIARWREQNPQMPLVTVPAGLTPCGKR</sequence>
<organism evidence="3 4">
    <name type="scientific">Modicisalibacter tunisiensis</name>
    <dbReference type="NCBI Taxonomy" id="390637"/>
    <lineage>
        <taxon>Bacteria</taxon>
        <taxon>Pseudomonadati</taxon>
        <taxon>Pseudomonadota</taxon>
        <taxon>Gammaproteobacteria</taxon>
        <taxon>Oceanospirillales</taxon>
        <taxon>Halomonadaceae</taxon>
        <taxon>Modicisalibacter</taxon>
    </lineage>
</organism>
<evidence type="ECO:0000256" key="1">
    <source>
        <dbReference type="SAM" id="MobiDB-lite"/>
    </source>
</evidence>
<name>A0ABS7X308_9GAMM</name>
<dbReference type="InterPro" id="IPR055247">
    <property type="entry name" value="InsJ-like_HTH"/>
</dbReference>
<comment type="caution">
    <text evidence="3">The sequence shown here is derived from an EMBL/GenBank/DDBJ whole genome shotgun (WGS) entry which is preliminary data.</text>
</comment>
<dbReference type="Pfam" id="PF13518">
    <property type="entry name" value="HTH_28"/>
    <property type="match status" value="1"/>
</dbReference>
<feature type="region of interest" description="Disordered" evidence="1">
    <location>
        <begin position="42"/>
        <end position="62"/>
    </location>
</feature>
<evidence type="ECO:0000313" key="3">
    <source>
        <dbReference type="EMBL" id="MBZ9569277.1"/>
    </source>
</evidence>
<gene>
    <name evidence="3" type="ORF">KGQ91_16535</name>
</gene>
<dbReference type="RefSeq" id="WP_224421542.1">
    <property type="nucleotide sequence ID" value="NZ_JAGXFD010000004.1"/>
</dbReference>
<dbReference type="EMBL" id="JAGXFD010000004">
    <property type="protein sequence ID" value="MBZ9569277.1"/>
    <property type="molecule type" value="Genomic_DNA"/>
</dbReference>
<evidence type="ECO:0000259" key="2">
    <source>
        <dbReference type="Pfam" id="PF13518"/>
    </source>
</evidence>
<feature type="region of interest" description="Disordered" evidence="1">
    <location>
        <begin position="92"/>
        <end position="117"/>
    </location>
</feature>